<feature type="region of interest" description="Disordered" evidence="1">
    <location>
        <begin position="16"/>
        <end position="62"/>
    </location>
</feature>
<keyword evidence="3" id="KW-1185">Reference proteome</keyword>
<dbReference type="AlphaFoldDB" id="A0A9Q9AXL3"/>
<accession>A0A9Q9AXL3</accession>
<reference evidence="2" key="1">
    <citation type="submission" date="2022-06" db="EMBL/GenBank/DDBJ databases">
        <title>Complete genome sequences of two strains of the flax pathogen Septoria linicola.</title>
        <authorList>
            <person name="Lapalu N."/>
            <person name="Simon A."/>
            <person name="Demenou B."/>
            <person name="Paumier D."/>
            <person name="Guillot M.-P."/>
            <person name="Gout L."/>
            <person name="Valade R."/>
        </authorList>
    </citation>
    <scope>NUCLEOTIDE SEQUENCE</scope>
    <source>
        <strain evidence="2">SE15195</strain>
    </source>
</reference>
<evidence type="ECO:0000313" key="2">
    <source>
        <dbReference type="EMBL" id="USW56919.1"/>
    </source>
</evidence>
<dbReference type="OrthoDB" id="3858011at2759"/>
<evidence type="ECO:0000256" key="1">
    <source>
        <dbReference type="SAM" id="MobiDB-lite"/>
    </source>
</evidence>
<dbReference type="Proteomes" id="UP001056384">
    <property type="component" value="Chromosome 9"/>
</dbReference>
<dbReference type="InterPro" id="IPR038883">
    <property type="entry name" value="AN11006-like"/>
</dbReference>
<name>A0A9Q9AXL3_9PEZI</name>
<feature type="region of interest" description="Disordered" evidence="1">
    <location>
        <begin position="217"/>
        <end position="249"/>
    </location>
</feature>
<dbReference type="PANTHER" id="PTHR42085">
    <property type="entry name" value="F-BOX DOMAIN-CONTAINING PROTEIN"/>
    <property type="match status" value="1"/>
</dbReference>
<sequence length="282" mass="31749">MGWHTIIHEDEALVDAHQHHQEQRRPSLALKTSSQEGHRRPSIPASLNNDPPSPSYNYTRRRSSILSPTTLSTLRLARQKSLTSRLLALPPELRNQIYTTYFSPSSSDSNIPRIKPDYTLPPLLKTCRQIYSEAIGLYYSSAPAFRCLDEDSAVKWLCALPEKFLSLIQEVRYDTRWIIFVTPYIPVPGAECWLCGKLVRRLEGRGSEVGRLLFLEGKEGDGNGEKEGDEGEEDEGGGEEEMEEMERGTGKLKVSFYRRGAENGIVWTNKPGLIEVVGEGAQ</sequence>
<feature type="compositionally biased region" description="Polar residues" evidence="1">
    <location>
        <begin position="45"/>
        <end position="58"/>
    </location>
</feature>
<proteinExistence type="predicted"/>
<protein>
    <submittedName>
        <fullName evidence="2">Uncharacterized protein</fullName>
    </submittedName>
</protein>
<feature type="compositionally biased region" description="Basic and acidic residues" evidence="1">
    <location>
        <begin position="16"/>
        <end position="25"/>
    </location>
</feature>
<feature type="compositionally biased region" description="Acidic residues" evidence="1">
    <location>
        <begin position="227"/>
        <end position="244"/>
    </location>
</feature>
<gene>
    <name evidence="2" type="ORF">Slin15195_G102380</name>
</gene>
<dbReference type="PANTHER" id="PTHR42085:SF1">
    <property type="entry name" value="F-BOX DOMAIN-CONTAINING PROTEIN"/>
    <property type="match status" value="1"/>
</dbReference>
<feature type="compositionally biased region" description="Basic and acidic residues" evidence="1">
    <location>
        <begin position="217"/>
        <end position="226"/>
    </location>
</feature>
<evidence type="ECO:0000313" key="3">
    <source>
        <dbReference type="Proteomes" id="UP001056384"/>
    </source>
</evidence>
<organism evidence="2 3">
    <name type="scientific">Septoria linicola</name>
    <dbReference type="NCBI Taxonomy" id="215465"/>
    <lineage>
        <taxon>Eukaryota</taxon>
        <taxon>Fungi</taxon>
        <taxon>Dikarya</taxon>
        <taxon>Ascomycota</taxon>
        <taxon>Pezizomycotina</taxon>
        <taxon>Dothideomycetes</taxon>
        <taxon>Dothideomycetidae</taxon>
        <taxon>Mycosphaerellales</taxon>
        <taxon>Mycosphaerellaceae</taxon>
        <taxon>Septoria</taxon>
    </lineage>
</organism>
<dbReference type="EMBL" id="CP099426">
    <property type="protein sequence ID" value="USW56919.1"/>
    <property type="molecule type" value="Genomic_DNA"/>
</dbReference>